<dbReference type="PRINTS" id="PR00503">
    <property type="entry name" value="BROMODOMAIN"/>
</dbReference>
<dbReference type="InterPro" id="IPR037813">
    <property type="entry name" value="TAF2"/>
</dbReference>
<dbReference type="SMART" id="SM00174">
    <property type="entry name" value="RHO"/>
    <property type="match status" value="1"/>
</dbReference>
<feature type="compositionally biased region" description="Basic and acidic residues" evidence="6">
    <location>
        <begin position="1678"/>
        <end position="1688"/>
    </location>
</feature>
<dbReference type="GO" id="GO:0005525">
    <property type="term" value="F:GTP binding"/>
    <property type="evidence" value="ECO:0007669"/>
    <property type="project" value="UniProtKB-KW"/>
</dbReference>
<dbReference type="NCBIfam" id="TIGR00231">
    <property type="entry name" value="small_GTP"/>
    <property type="match status" value="1"/>
</dbReference>
<dbReference type="Gene3D" id="1.10.390.10">
    <property type="entry name" value="Neutral Protease Domain 2"/>
    <property type="match status" value="1"/>
</dbReference>
<feature type="domain" description="Bromo" evidence="7">
    <location>
        <begin position="1725"/>
        <end position="1797"/>
    </location>
</feature>
<keyword evidence="9" id="KW-1185">Reference proteome</keyword>
<dbReference type="GO" id="GO:0003682">
    <property type="term" value="F:chromatin binding"/>
    <property type="evidence" value="ECO:0007669"/>
    <property type="project" value="TreeGrafter"/>
</dbReference>
<dbReference type="InterPro" id="IPR018359">
    <property type="entry name" value="Bromodomain_CS"/>
</dbReference>
<organism evidence="8 9">
    <name type="scientific">Basidiobolus meristosporus CBS 931.73</name>
    <dbReference type="NCBI Taxonomy" id="1314790"/>
    <lineage>
        <taxon>Eukaryota</taxon>
        <taxon>Fungi</taxon>
        <taxon>Fungi incertae sedis</taxon>
        <taxon>Zoopagomycota</taxon>
        <taxon>Entomophthoromycotina</taxon>
        <taxon>Basidiobolomycetes</taxon>
        <taxon>Basidiobolales</taxon>
        <taxon>Basidiobolaceae</taxon>
        <taxon>Basidiobolus</taxon>
    </lineage>
</organism>
<reference evidence="8 9" key="1">
    <citation type="submission" date="2016-07" db="EMBL/GenBank/DDBJ databases">
        <title>Pervasive Adenine N6-methylation of Active Genes in Fungi.</title>
        <authorList>
            <consortium name="DOE Joint Genome Institute"/>
            <person name="Mondo S.J."/>
            <person name="Dannebaum R.O."/>
            <person name="Kuo R.C."/>
            <person name="Labutti K."/>
            <person name="Haridas S."/>
            <person name="Kuo A."/>
            <person name="Salamov A."/>
            <person name="Ahrendt S.R."/>
            <person name="Lipzen A."/>
            <person name="Sullivan W."/>
            <person name="Andreopoulos W.B."/>
            <person name="Clum A."/>
            <person name="Lindquist E."/>
            <person name="Daum C."/>
            <person name="Ramamoorthy G.K."/>
            <person name="Gryganskyi A."/>
            <person name="Culley D."/>
            <person name="Magnuson J.K."/>
            <person name="James T.Y."/>
            <person name="O'Malley M.A."/>
            <person name="Stajich J.E."/>
            <person name="Spatafora J.W."/>
            <person name="Visel A."/>
            <person name="Grigoriev I.V."/>
        </authorList>
    </citation>
    <scope>NUCLEOTIDE SEQUENCE [LARGE SCALE GENOMIC DNA]</scope>
    <source>
        <strain evidence="8 9">CBS 931.73</strain>
    </source>
</reference>
<dbReference type="GO" id="GO:0005669">
    <property type="term" value="C:transcription factor TFIID complex"/>
    <property type="evidence" value="ECO:0007669"/>
    <property type="project" value="InterPro"/>
</dbReference>
<dbReference type="Pfam" id="PF25577">
    <property type="entry name" value="TPR_TAF2_C"/>
    <property type="match status" value="1"/>
</dbReference>
<feature type="compositionally biased region" description="Basic and acidic residues" evidence="6">
    <location>
        <begin position="1833"/>
        <end position="1845"/>
    </location>
</feature>
<dbReference type="InterPro" id="IPR001806">
    <property type="entry name" value="Small_GTPase"/>
</dbReference>
<keyword evidence="2" id="KW-0547">Nucleotide-binding</keyword>
<feature type="region of interest" description="Disordered" evidence="6">
    <location>
        <begin position="823"/>
        <end position="908"/>
    </location>
</feature>
<dbReference type="PROSITE" id="PS51420">
    <property type="entry name" value="RHO"/>
    <property type="match status" value="1"/>
</dbReference>
<dbReference type="InterPro" id="IPR027417">
    <property type="entry name" value="P-loop_NTPase"/>
</dbReference>
<comment type="similarity">
    <text evidence="1">Belongs to the small GTPase superfamily. Rho family.</text>
</comment>
<feature type="compositionally biased region" description="Basic and acidic residues" evidence="6">
    <location>
        <begin position="1865"/>
        <end position="1874"/>
    </location>
</feature>
<dbReference type="InterPro" id="IPR057991">
    <property type="entry name" value="TPR_TAF2_C"/>
</dbReference>
<dbReference type="Gene3D" id="1.20.920.10">
    <property type="entry name" value="Bromodomain-like"/>
    <property type="match status" value="6"/>
</dbReference>
<dbReference type="PROSITE" id="PS51419">
    <property type="entry name" value="RAB"/>
    <property type="match status" value="1"/>
</dbReference>
<dbReference type="InterPro" id="IPR057345">
    <property type="entry name" value="Ig-like_TAF2"/>
</dbReference>
<dbReference type="Pfam" id="PF00071">
    <property type="entry name" value="Ras"/>
    <property type="match status" value="1"/>
</dbReference>
<dbReference type="FunFam" id="3.40.50.300:FF:001179">
    <property type="entry name" value="Rho family GTPase"/>
    <property type="match status" value="1"/>
</dbReference>
<dbReference type="OrthoDB" id="21449at2759"/>
<dbReference type="Pfam" id="PF00439">
    <property type="entry name" value="Bromodomain"/>
    <property type="match status" value="6"/>
</dbReference>
<dbReference type="Pfam" id="PF25316">
    <property type="entry name" value="TAF2_3rd"/>
    <property type="match status" value="1"/>
</dbReference>
<dbReference type="SMART" id="SM00297">
    <property type="entry name" value="BROMO"/>
    <property type="match status" value="6"/>
</dbReference>
<dbReference type="Gene3D" id="3.40.50.300">
    <property type="entry name" value="P-loop containing nucleotide triphosphate hydrolases"/>
    <property type="match status" value="1"/>
</dbReference>
<accession>A0A1Y1YR21</accession>
<dbReference type="PANTHER" id="PTHR15137">
    <property type="entry name" value="TRANSCRIPTION INITIATION FACTOR TFIID"/>
    <property type="match status" value="1"/>
</dbReference>
<dbReference type="InterPro" id="IPR005225">
    <property type="entry name" value="Small_GTP-bd"/>
</dbReference>
<feature type="domain" description="Bromo" evidence="7">
    <location>
        <begin position="1326"/>
        <end position="1398"/>
    </location>
</feature>
<feature type="domain" description="Bromo" evidence="7">
    <location>
        <begin position="1087"/>
        <end position="1159"/>
    </location>
</feature>
<feature type="domain" description="Bromo" evidence="7">
    <location>
        <begin position="933"/>
        <end position="1005"/>
    </location>
</feature>
<dbReference type="GO" id="GO:0016251">
    <property type="term" value="F:RNA polymerase II general transcription initiation factor activity"/>
    <property type="evidence" value="ECO:0007669"/>
    <property type="project" value="TreeGrafter"/>
</dbReference>
<dbReference type="Proteomes" id="UP000193498">
    <property type="component" value="Unassembled WGS sequence"/>
</dbReference>
<feature type="region of interest" description="Disordered" evidence="6">
    <location>
        <begin position="1045"/>
        <end position="1070"/>
    </location>
</feature>
<dbReference type="PROSITE" id="PS51421">
    <property type="entry name" value="RAS"/>
    <property type="match status" value="1"/>
</dbReference>
<dbReference type="GO" id="GO:0003924">
    <property type="term" value="F:GTPase activity"/>
    <property type="evidence" value="ECO:0007669"/>
    <property type="project" value="InterPro"/>
</dbReference>
<feature type="compositionally biased region" description="Polar residues" evidence="6">
    <location>
        <begin position="1694"/>
        <end position="1704"/>
    </location>
</feature>
<feature type="compositionally biased region" description="Basic and acidic residues" evidence="6">
    <location>
        <begin position="1540"/>
        <end position="1551"/>
    </location>
</feature>
<dbReference type="PROSITE" id="PS00633">
    <property type="entry name" value="BROMODOMAIN_1"/>
    <property type="match status" value="3"/>
</dbReference>
<dbReference type="InterPro" id="IPR036427">
    <property type="entry name" value="Bromodomain-like_sf"/>
</dbReference>
<feature type="compositionally biased region" description="Basic and acidic residues" evidence="6">
    <location>
        <begin position="1050"/>
        <end position="1069"/>
    </location>
</feature>
<evidence type="ECO:0000313" key="9">
    <source>
        <dbReference type="Proteomes" id="UP000193498"/>
    </source>
</evidence>
<dbReference type="STRING" id="1314790.A0A1Y1YR21"/>
<name>A0A1Y1YR21_9FUNG</name>
<evidence type="ECO:0000256" key="1">
    <source>
        <dbReference type="ARBA" id="ARBA00010142"/>
    </source>
</evidence>
<feature type="region of interest" description="Disordered" evidence="6">
    <location>
        <begin position="1179"/>
        <end position="1310"/>
    </location>
</feature>
<gene>
    <name evidence="8" type="ORF">K493DRAFT_405875</name>
</gene>
<dbReference type="SMART" id="SM00173">
    <property type="entry name" value="RAS"/>
    <property type="match status" value="1"/>
</dbReference>
<evidence type="ECO:0000256" key="2">
    <source>
        <dbReference type="ARBA" id="ARBA00022741"/>
    </source>
</evidence>
<evidence type="ECO:0000259" key="7">
    <source>
        <dbReference type="PROSITE" id="PS50014"/>
    </source>
</evidence>
<feature type="compositionally biased region" description="Polar residues" evidence="6">
    <location>
        <begin position="1880"/>
        <end position="1893"/>
    </location>
</feature>
<dbReference type="PRINTS" id="PR00449">
    <property type="entry name" value="RASTRNSFRMNG"/>
</dbReference>
<dbReference type="PANTHER" id="PTHR15137:SF9">
    <property type="entry name" value="TRANSCRIPTION INITIATION FACTOR TFIID SUBUNIT 2"/>
    <property type="match status" value="1"/>
</dbReference>
<feature type="domain" description="Bromo" evidence="7">
    <location>
        <begin position="1437"/>
        <end position="1509"/>
    </location>
</feature>
<evidence type="ECO:0000256" key="5">
    <source>
        <dbReference type="PROSITE-ProRule" id="PRU00035"/>
    </source>
</evidence>
<dbReference type="InterPro" id="IPR001487">
    <property type="entry name" value="Bromodomain"/>
</dbReference>
<dbReference type="SMART" id="SM00175">
    <property type="entry name" value="RAB"/>
    <property type="match status" value="1"/>
</dbReference>
<feature type="compositionally biased region" description="Low complexity" evidence="6">
    <location>
        <begin position="1295"/>
        <end position="1307"/>
    </location>
</feature>
<dbReference type="SUPFAM" id="SSF55486">
    <property type="entry name" value="Metalloproteases ('zincins'), catalytic domain"/>
    <property type="match status" value="1"/>
</dbReference>
<feature type="compositionally biased region" description="Polar residues" evidence="6">
    <location>
        <begin position="1183"/>
        <end position="1193"/>
    </location>
</feature>
<feature type="compositionally biased region" description="Basic and acidic residues" evidence="6">
    <location>
        <begin position="781"/>
        <end position="794"/>
    </location>
</feature>
<feature type="compositionally biased region" description="Basic residues" evidence="6">
    <location>
        <begin position="1846"/>
        <end position="1864"/>
    </location>
</feature>
<proteinExistence type="inferred from homology"/>
<evidence type="ECO:0000256" key="3">
    <source>
        <dbReference type="ARBA" id="ARBA00023117"/>
    </source>
</evidence>
<evidence type="ECO:0000256" key="4">
    <source>
        <dbReference type="ARBA" id="ARBA00023134"/>
    </source>
</evidence>
<dbReference type="GO" id="GO:0006367">
    <property type="term" value="P:transcription initiation at RNA polymerase II promoter"/>
    <property type="evidence" value="ECO:0007669"/>
    <property type="project" value="TreeGrafter"/>
</dbReference>
<feature type="domain" description="Bromo" evidence="7">
    <location>
        <begin position="1573"/>
        <end position="1645"/>
    </location>
</feature>
<protein>
    <recommendedName>
        <fullName evidence="7">Bromo domain-containing protein</fullName>
    </recommendedName>
</protein>
<dbReference type="InterPro" id="IPR027268">
    <property type="entry name" value="Peptidase_M4/M1_CTD_sf"/>
</dbReference>
<dbReference type="SUPFAM" id="SSF52540">
    <property type="entry name" value="P-loop containing nucleoside triphosphate hydrolases"/>
    <property type="match status" value="1"/>
</dbReference>
<sequence length="2057" mass="233873">MYSATMTIASTHLLHGDDIIDQTYETRRHLSLALAKQWFGIHVVPKYGADLWLTVGLANYATSLLIKHLHGNNEYRFRLKKDIDKVCELDVDRPPLYNVNLSYPVDPDDYNFMQLKAPLVLFVLGKRMMKGGPSLGIHRAIPKVLVAAMSGELGSGNALSTNWFLKVCRKVSGVDNKPFAEQWIFGSGCPIFHFTYSFNRKKMVVEINMEQRSTNSNGLANKHDDRAMYPSTTMFTGHMTALIREADGTPYEHVLDIQDLSKKYEVQFNTKYKRIRRLTKRFQQRQAAAAAAEASVGAEEMPEAVMEDLEDVFGYGMDEKEKEEWRVVEWGEIDEESTASGTFEWIRLDSDLEWICVMQFEQPDYMWACQLLNDRDVVAQIEAIEALSNCPSPATSTSLMRTMMDPKCFYRIRMEGAFALAKCAIPQLDWIGLHHLFKIFQKRYCYASTTADGDGEIAIVPKPNNFSGFTEYFVQKAIVAAFSTVKNSKGHTPIKIKQFLLELLRYNDNTGNHFSDNYYISALINALGNALVPNERSNQSEQEGEKELFADAVQEIERYRTLDYLVPSYHNTVTISVMQVMMKLMMASLLAPNLKLFLGYTRYGNFLRVRLVAFEALLLLDGLRNRPIGFYIFQVIAHDPSHYVRYYLAKCLSEMLGVHIARASLSDHDTSEEMVFEEVGQPKAISEKASEDGFIHTPGLEAIHKEFSGREDIQDQVWAILTSDPVQDYRVFRYIFLFCELLYKPIDTVPKLKIKMPAAVSTEARNDVSLRIPGKASESSKPSDKAESIGPIRKESANYDIPTVSAFDDEDIEIEAGTVLSPVKSAPTSKEDKKVKATSIPKPRKESKISDVRREPRTKDTGKSSKPDQAALDVQVKIEPVEVSPATTTTTTIPVEAPKQPPKQTPQQETVLTVSMLRPDEMKICKRIIRKMMAHKSAFYFLQPVDPIRDGCPTYFDLIKHPMDLGTVKAKLDEGGYHNLKEFEDDIRLMLNNCFIFNPIGSYVYNEGQELESVFEKEWSELNAQELVGREPEFNMTIVESPVTKSKALPSEKSDPELEQPKNEAEKSSKGLIPELQKCRSILKRIAQHESAFEFLRPVDPIKQGIPTYFEMIKNPMDLGTINKKLKSRQYQTKDNFREDIELMLNNCFTFNTPGTFVYNQAKSLSEVFQREWVNQFGKPTKSAVTESTNITVKSEPAPEPINSREPSEKPVAELPHTSETATPGPSVEYGSKETKTSNFAKPTPSSPKPKSPMVRAGTSDTVKDNGGKLTPKAASKDSRKSLTPMPLQSPVRHSSSPATKAAAKPANTMNSTAYKRCQKILKKLWSNPSSEPFQLPVDPVMLKIPTYTDIVKDPMDLKTVTEKLEREEYTSVRSFEKDIRQIFFNCFLFNQPGTWVFEEGKKMEAYFYELFDRDKPRRPILPEDKQSLLKLVQKMIKNKHSSLFREPVDWVALQIPDYPRIIQNPMDLGTIKDKLENDQYRTWVDFERDVRLIFNNCFTFNPSGTYAHEESQQLENYFFERYEELKNALKAIPEVSRTPSREPSIKREPEPEPVTMSPEQMKLCEKIHKKLSGNKNAIAFLEPVDPIAMGIPHYFDVIHNPMDFSTVHKKLKAGEYSTPTEFETDIRQIFKNCVTFNGPEHYYSQQAMALEKTLDKEMIAFQTLKSSTKSSGGIGSRKSDKQPKKETIPVVASSPSRSVKVSTKPKTLDRSALKICENVLARIKTHPSFEPFGTPVDVKALGIPHYNKIVKHPMDFGTIEGKLRGGKYSSVEQFLSDAQLVFDNCYIFNIPGDAVYVMGQELQRAFEKACKKYNLLDILENPNPERSTTKRPHPEESDQLERHGSHERKRKKDKKEKKKHKHSHREDMDKYDVEDNVTDSENSRTSVPQASPQRQVYVPTVFENYVADVEVDGKRVELALWDTAGQEDYDRLRPLSYPDSHVILICFSVDSPDSLENVQEKWISEVLHFCAGLPIILVGCKKDLRNDPRTIEELRKQGQSPVTPDQANGVASKIGAYKYLECSAKENDGVRQVFEHATRAALLTKTKQKKKGCLVL</sequence>
<dbReference type="SUPFAM" id="SSF47370">
    <property type="entry name" value="Bromodomain"/>
    <property type="match status" value="6"/>
</dbReference>
<dbReference type="EMBL" id="MCFE01000082">
    <property type="protein sequence ID" value="ORY00488.1"/>
    <property type="molecule type" value="Genomic_DNA"/>
</dbReference>
<feature type="compositionally biased region" description="Basic and acidic residues" evidence="6">
    <location>
        <begin position="843"/>
        <end position="866"/>
    </location>
</feature>
<feature type="region of interest" description="Disordered" evidence="6">
    <location>
        <begin position="1822"/>
        <end position="1893"/>
    </location>
</feature>
<feature type="region of interest" description="Disordered" evidence="6">
    <location>
        <begin position="1537"/>
        <end position="1559"/>
    </location>
</feature>
<comment type="caution">
    <text evidence="8">The sequence shown here is derived from an EMBL/GenBank/DDBJ whole genome shotgun (WGS) entry which is preliminary data.</text>
</comment>
<dbReference type="InParanoid" id="A0A1Y1YR21"/>
<evidence type="ECO:0000256" key="6">
    <source>
        <dbReference type="SAM" id="MobiDB-lite"/>
    </source>
</evidence>
<feature type="region of interest" description="Disordered" evidence="6">
    <location>
        <begin position="1668"/>
        <end position="1704"/>
    </location>
</feature>
<keyword evidence="3 5" id="KW-0103">Bromodomain</keyword>
<feature type="region of interest" description="Disordered" evidence="6">
    <location>
        <begin position="771"/>
        <end position="794"/>
    </location>
</feature>
<evidence type="ECO:0000313" key="8">
    <source>
        <dbReference type="EMBL" id="ORY00488.1"/>
    </source>
</evidence>
<dbReference type="GO" id="GO:0000976">
    <property type="term" value="F:transcription cis-regulatory region binding"/>
    <property type="evidence" value="ECO:0007669"/>
    <property type="project" value="TreeGrafter"/>
</dbReference>
<dbReference type="GO" id="GO:0006325">
    <property type="term" value="P:chromatin organization"/>
    <property type="evidence" value="ECO:0007669"/>
    <property type="project" value="UniProtKB-ARBA"/>
</dbReference>
<dbReference type="PROSITE" id="PS50014">
    <property type="entry name" value="BROMODOMAIN_2"/>
    <property type="match status" value="6"/>
</dbReference>
<keyword evidence="4" id="KW-0342">GTP-binding</keyword>